<comment type="subcellular location">
    <subcellularLocation>
        <location evidence="1">Membrane</location>
        <topology evidence="1">Single-pass membrane protein</topology>
    </subcellularLocation>
</comment>
<gene>
    <name evidence="8" type="ORF">A3843_16770</name>
</gene>
<dbReference type="PROSITE" id="PS50076">
    <property type="entry name" value="DNAJ_2"/>
    <property type="match status" value="1"/>
</dbReference>
<name>A0A1U7JDV0_9HYPH</name>
<evidence type="ECO:0000313" key="8">
    <source>
        <dbReference type="EMBL" id="OKL42821.1"/>
    </source>
</evidence>
<dbReference type="RefSeq" id="WP_028481887.1">
    <property type="nucleotide sequence ID" value="NZ_LVVZ01000032.1"/>
</dbReference>
<dbReference type="PANTHER" id="PTHR12763:SF28">
    <property type="entry name" value="GEO10507P1-RELATED"/>
    <property type="match status" value="1"/>
</dbReference>
<evidence type="ECO:0000256" key="6">
    <source>
        <dbReference type="SAM" id="Phobius"/>
    </source>
</evidence>
<evidence type="ECO:0000256" key="4">
    <source>
        <dbReference type="ARBA" id="ARBA00023136"/>
    </source>
</evidence>
<protein>
    <submittedName>
        <fullName evidence="8">Molecular chaperone DnaJ</fullName>
    </submittedName>
</protein>
<accession>A0A1U7JDV0</accession>
<evidence type="ECO:0000256" key="2">
    <source>
        <dbReference type="ARBA" id="ARBA00022692"/>
    </source>
</evidence>
<comment type="similarity">
    <text evidence="5">Belongs to the TIM14 family.</text>
</comment>
<evidence type="ECO:0000256" key="1">
    <source>
        <dbReference type="ARBA" id="ARBA00004167"/>
    </source>
</evidence>
<dbReference type="InterPro" id="IPR036869">
    <property type="entry name" value="J_dom_sf"/>
</dbReference>
<dbReference type="SMART" id="SM00271">
    <property type="entry name" value="DnaJ"/>
    <property type="match status" value="1"/>
</dbReference>
<feature type="domain" description="J" evidence="7">
    <location>
        <begin position="195"/>
        <end position="247"/>
    </location>
</feature>
<keyword evidence="9" id="KW-1185">Reference proteome</keyword>
<dbReference type="AlphaFoldDB" id="A0A1U7JDV0"/>
<dbReference type="CDD" id="cd06257">
    <property type="entry name" value="DnaJ"/>
    <property type="match status" value="1"/>
</dbReference>
<evidence type="ECO:0000259" key="7">
    <source>
        <dbReference type="PROSITE" id="PS50076"/>
    </source>
</evidence>
<keyword evidence="4 6" id="KW-0472">Membrane</keyword>
<keyword evidence="2 6" id="KW-0812">Transmembrane</keyword>
<dbReference type="EMBL" id="LVVZ01000032">
    <property type="protein sequence ID" value="OKL42821.1"/>
    <property type="molecule type" value="Genomic_DNA"/>
</dbReference>
<dbReference type="SUPFAM" id="SSF46565">
    <property type="entry name" value="Chaperone J-domain"/>
    <property type="match status" value="1"/>
</dbReference>
<dbReference type="GO" id="GO:0016020">
    <property type="term" value="C:membrane"/>
    <property type="evidence" value="ECO:0007669"/>
    <property type="project" value="UniProtKB-SubCell"/>
</dbReference>
<dbReference type="PANTHER" id="PTHR12763">
    <property type="match status" value="1"/>
</dbReference>
<dbReference type="Proteomes" id="UP000185783">
    <property type="component" value="Unassembled WGS sequence"/>
</dbReference>
<proteinExistence type="inferred from homology"/>
<dbReference type="InterPro" id="IPR001623">
    <property type="entry name" value="DnaJ_domain"/>
</dbReference>
<evidence type="ECO:0000256" key="5">
    <source>
        <dbReference type="ARBA" id="ARBA00038105"/>
    </source>
</evidence>
<feature type="transmembrane region" description="Helical" evidence="6">
    <location>
        <begin position="40"/>
        <end position="70"/>
    </location>
</feature>
<evidence type="ECO:0000256" key="3">
    <source>
        <dbReference type="ARBA" id="ARBA00022989"/>
    </source>
</evidence>
<reference evidence="8 9" key="1">
    <citation type="submission" date="2016-03" db="EMBL/GenBank/DDBJ databases">
        <title>Genome sequence of Nesiotobacter sp. nov., a moderately halophilic alphaproteobacterium isolated from the Yellow Sea, China.</title>
        <authorList>
            <person name="Zhang G."/>
            <person name="Zhang R."/>
        </authorList>
    </citation>
    <scope>NUCLEOTIDE SEQUENCE [LARGE SCALE GENOMIC DNA]</scope>
    <source>
        <strain evidence="8 9">WB1-6</strain>
    </source>
</reference>
<sequence length="247" mass="26816">MAYLVAGGLVLALSIYLANAFTKSNPVELARKLKMAGGMLLVPVCVFLIVTGRWVVAIPLAAVALSLFGVRGFSPFSGLRGLNLGGMGTTDPFGARRGNQRSSVRSAFFEMVLDHETGEMDGKIRSGRYAGQRLSDLSMEDLKSLWRDVSGDRDSVSLFETYLDSRFANWREHFQSDSASGQRHSSGSGTLTEEEAYEILGLAPGASTDEIRAAHRRLIKRVHPDSGGSAVLAAKLNEAKDRLLNRH</sequence>
<dbReference type="Gene3D" id="1.10.287.110">
    <property type="entry name" value="DnaJ domain"/>
    <property type="match status" value="1"/>
</dbReference>
<keyword evidence="3 6" id="KW-1133">Transmembrane helix</keyword>
<dbReference type="STRING" id="197461.A3843_16770"/>
<organism evidence="8 9">
    <name type="scientific">Pseudovibrio exalbescens</name>
    <dbReference type="NCBI Taxonomy" id="197461"/>
    <lineage>
        <taxon>Bacteria</taxon>
        <taxon>Pseudomonadati</taxon>
        <taxon>Pseudomonadota</taxon>
        <taxon>Alphaproteobacteria</taxon>
        <taxon>Hyphomicrobiales</taxon>
        <taxon>Stappiaceae</taxon>
        <taxon>Pseudovibrio</taxon>
    </lineage>
</organism>
<dbReference type="Pfam" id="PF00226">
    <property type="entry name" value="DnaJ"/>
    <property type="match status" value="1"/>
</dbReference>
<evidence type="ECO:0000313" key="9">
    <source>
        <dbReference type="Proteomes" id="UP000185783"/>
    </source>
</evidence>
<comment type="caution">
    <text evidence="8">The sequence shown here is derived from an EMBL/GenBank/DDBJ whole genome shotgun (WGS) entry which is preliminary data.</text>
</comment>